<dbReference type="EMBL" id="KV407460">
    <property type="protein sequence ID" value="KZF21605.1"/>
    <property type="molecule type" value="Genomic_DNA"/>
</dbReference>
<dbReference type="Gene3D" id="2.30.29.30">
    <property type="entry name" value="Pleckstrin-homology domain (PH domain)/Phosphotyrosine-binding domain (PTB)"/>
    <property type="match status" value="1"/>
</dbReference>
<dbReference type="Pfam" id="PF16978">
    <property type="entry name" value="CRIM"/>
    <property type="match status" value="1"/>
</dbReference>
<reference evidence="6 7" key="1">
    <citation type="journal article" date="2016" name="Fungal Biol.">
        <title>The genome of Xylona heveae provides a window into fungal endophytism.</title>
        <authorList>
            <person name="Gazis R."/>
            <person name="Kuo A."/>
            <person name="Riley R."/>
            <person name="LaButti K."/>
            <person name="Lipzen A."/>
            <person name="Lin J."/>
            <person name="Amirebrahimi M."/>
            <person name="Hesse C.N."/>
            <person name="Spatafora J.W."/>
            <person name="Henrissat B."/>
            <person name="Hainaut M."/>
            <person name="Grigoriev I.V."/>
            <person name="Hibbett D.S."/>
        </authorList>
    </citation>
    <scope>NUCLEOTIDE SEQUENCE [LARGE SCALE GENOMIC DNA]</scope>
    <source>
        <strain evidence="6 7">TC161</strain>
    </source>
</reference>
<evidence type="ECO:0000259" key="3">
    <source>
        <dbReference type="Pfam" id="PF16978"/>
    </source>
</evidence>
<dbReference type="Pfam" id="PF23164">
    <property type="entry name" value="UBL_AVO1"/>
    <property type="match status" value="1"/>
</dbReference>
<evidence type="ECO:0008006" key="8">
    <source>
        <dbReference type="Google" id="ProtNLM"/>
    </source>
</evidence>
<keyword evidence="7" id="KW-1185">Reference proteome</keyword>
<dbReference type="GeneID" id="28900369"/>
<comment type="similarity">
    <text evidence="1">Belongs to the SIN1 family.</text>
</comment>
<dbReference type="InterPro" id="IPR031567">
    <property type="entry name" value="CRIM_dom"/>
</dbReference>
<dbReference type="FunFam" id="2.30.29.30:FF:000263">
    <property type="entry name" value="Stress activated MAP kinase interacting protein"/>
    <property type="match status" value="1"/>
</dbReference>
<dbReference type="Pfam" id="PF16979">
    <property type="entry name" value="SIN1_PH"/>
    <property type="match status" value="1"/>
</dbReference>
<feature type="domain" description="CRIM" evidence="3">
    <location>
        <begin position="324"/>
        <end position="484"/>
    </location>
</feature>
<feature type="region of interest" description="Disordered" evidence="2">
    <location>
        <begin position="236"/>
        <end position="320"/>
    </location>
</feature>
<dbReference type="Proteomes" id="UP000076632">
    <property type="component" value="Unassembled WGS sequence"/>
</dbReference>
<dbReference type="GO" id="GO:0005737">
    <property type="term" value="C:cytoplasm"/>
    <property type="evidence" value="ECO:0007669"/>
    <property type="project" value="TreeGrafter"/>
</dbReference>
<feature type="compositionally biased region" description="Acidic residues" evidence="2">
    <location>
        <begin position="120"/>
        <end position="134"/>
    </location>
</feature>
<proteinExistence type="inferred from homology"/>
<dbReference type="AlphaFoldDB" id="A0A165G0S4"/>
<dbReference type="PANTHER" id="PTHR13335:SF1">
    <property type="entry name" value="TARGET OF RAPAMYCIN COMPLEX 2 SUBUNIT MAPKAP1"/>
    <property type="match status" value="1"/>
</dbReference>
<dbReference type="GO" id="GO:0005886">
    <property type="term" value="C:plasma membrane"/>
    <property type="evidence" value="ECO:0007669"/>
    <property type="project" value="TreeGrafter"/>
</dbReference>
<dbReference type="InterPro" id="IPR031313">
    <property type="entry name" value="Sin1_PH_dom"/>
</dbReference>
<feature type="region of interest" description="Disordered" evidence="2">
    <location>
        <begin position="478"/>
        <end position="535"/>
    </location>
</feature>
<dbReference type="STRING" id="1328760.A0A165G0S4"/>
<accession>A0A165G0S4</accession>
<gene>
    <name evidence="6" type="ORF">L228DRAFT_269074</name>
</gene>
<feature type="region of interest" description="Disordered" evidence="2">
    <location>
        <begin position="549"/>
        <end position="569"/>
    </location>
</feature>
<name>A0A165G0S4_XYLHT</name>
<dbReference type="OMA" id="PFQKFAH"/>
<evidence type="ECO:0000313" key="7">
    <source>
        <dbReference type="Proteomes" id="UP000076632"/>
    </source>
</evidence>
<evidence type="ECO:0000259" key="5">
    <source>
        <dbReference type="Pfam" id="PF23164"/>
    </source>
</evidence>
<evidence type="ECO:0000256" key="1">
    <source>
        <dbReference type="ARBA" id="ARBA00009407"/>
    </source>
</evidence>
<feature type="compositionally biased region" description="Pro residues" evidence="2">
    <location>
        <begin position="514"/>
        <end position="528"/>
    </location>
</feature>
<evidence type="ECO:0000256" key="2">
    <source>
        <dbReference type="SAM" id="MobiDB-lite"/>
    </source>
</evidence>
<dbReference type="GO" id="GO:0005546">
    <property type="term" value="F:phosphatidylinositol-4,5-bisphosphate binding"/>
    <property type="evidence" value="ECO:0007669"/>
    <property type="project" value="TreeGrafter"/>
</dbReference>
<dbReference type="OrthoDB" id="241990at2759"/>
<feature type="domain" description="AVO1/Sin1 ubiquitin-like" evidence="5">
    <location>
        <begin position="585"/>
        <end position="649"/>
    </location>
</feature>
<feature type="region of interest" description="Disordered" evidence="2">
    <location>
        <begin position="91"/>
        <end position="222"/>
    </location>
</feature>
<dbReference type="InterPro" id="IPR008828">
    <property type="entry name" value="Sin1/Avo1"/>
</dbReference>
<feature type="domain" description="SIN1-type PH" evidence="4">
    <location>
        <begin position="695"/>
        <end position="798"/>
    </location>
</feature>
<dbReference type="PANTHER" id="PTHR13335">
    <property type="entry name" value="TARGET OF RAPAMYCIN COMPLEX 2 SUBUNIT MAPKAP1"/>
    <property type="match status" value="1"/>
</dbReference>
<dbReference type="GO" id="GO:0038203">
    <property type="term" value="P:TORC2 signaling"/>
    <property type="evidence" value="ECO:0007669"/>
    <property type="project" value="TreeGrafter"/>
</dbReference>
<dbReference type="InParanoid" id="A0A165G0S4"/>
<feature type="compositionally biased region" description="Polar residues" evidence="2">
    <location>
        <begin position="486"/>
        <end position="495"/>
    </location>
</feature>
<evidence type="ECO:0000259" key="4">
    <source>
        <dbReference type="Pfam" id="PF16979"/>
    </source>
</evidence>
<dbReference type="RefSeq" id="XP_018187160.1">
    <property type="nucleotide sequence ID" value="XM_018335232.1"/>
</dbReference>
<protein>
    <recommendedName>
        <fullName evidence="8">SIN1-domain-containing protein</fullName>
    </recommendedName>
</protein>
<feature type="compositionally biased region" description="Polar residues" evidence="2">
    <location>
        <begin position="199"/>
        <end position="211"/>
    </location>
</feature>
<dbReference type="InterPro" id="IPR056385">
    <property type="entry name" value="UBL_AVO1/Sin1"/>
</dbReference>
<sequence>MSLLQNEDFVLLNLRTSYLNSVKDGVGERLINVNPAILNDPGFRAAGWTVDSSTIKRTYSPPIPTAIASEYFQAPARSGGITPAVFEDEEEGGMVTGGGASNETPGPGPMVRRRRRKEQQEEDDSSDLSDESDDDRDRAAQQIKFTKMPVRTRAGSSPLRQSPRDGPSVHLPSPSKPNTRRGSLGAIEGMKGRRRRDTTTSSELSSDNDLNPSFFKRKPYNNKKASYMLSERIQEEEQNANGNMESESESDAGSEGTTLSSEFAEPADSTSLLGVVGNPLASSSPVMEMRPPQTAHMSPKKTRPSPAVLQALPPSRPISMVQPTSALSEMIKARKKKPASPFEAFASLSGKGVPNPLWIKIYAPSSDEAEEPYEMPLQRFGGENENGDRMPVTVGEAIGLSLWRYVEEGRKPPIPGDKVNVNRWTLRMVEDGEVDYDFPALHRTRPISDFTSNNNRGARGRSREKPYDEFALVQATEEQFQENEKLTPQYSTETEQVQDDSGELTPLAGQQPPAGGPFGPPGNAPSPDPIRNAFGRPPFGAGFTNLRSNSTTPADVPVPTSHATPRTGAPKTLKIHFTDSQALSQTTNVDVTTDTYIAEVLESLCKKWTLDRAHHVLRVSGTNTIAPLDRTVESLGDRSDLELIRKRFANDGFFGGSPTSTSPNAPLLLTTDPPKKGKKGVIHPLAQDWIGSTANYKKYNVLRKQPMSFTPSHSRILVLDGEYMHIMPGETGRTLFDAGGKTTTIHFSSVVGCKVSRRHPKTFRVVVFKERESKRYDFEAQNADEAAEIIAEIKKGLEPFQDNNFI</sequence>
<evidence type="ECO:0000313" key="6">
    <source>
        <dbReference type="EMBL" id="KZF21605.1"/>
    </source>
</evidence>
<dbReference type="InterPro" id="IPR011993">
    <property type="entry name" value="PH-like_dom_sf"/>
</dbReference>
<dbReference type="GO" id="GO:0031932">
    <property type="term" value="C:TORC2 complex"/>
    <property type="evidence" value="ECO:0007669"/>
    <property type="project" value="InterPro"/>
</dbReference>
<organism evidence="6 7">
    <name type="scientific">Xylona heveae (strain CBS 132557 / TC161)</name>
    <dbReference type="NCBI Taxonomy" id="1328760"/>
    <lineage>
        <taxon>Eukaryota</taxon>
        <taxon>Fungi</taxon>
        <taxon>Dikarya</taxon>
        <taxon>Ascomycota</taxon>
        <taxon>Pezizomycotina</taxon>
        <taxon>Xylonomycetes</taxon>
        <taxon>Xylonales</taxon>
        <taxon>Xylonaceae</taxon>
        <taxon>Xylona</taxon>
    </lineage>
</organism>